<protein>
    <submittedName>
        <fullName evidence="7">Sigma-70 family RNA polymerase sigma factor</fullName>
    </submittedName>
</protein>
<evidence type="ECO:0000256" key="2">
    <source>
        <dbReference type="ARBA" id="ARBA00023015"/>
    </source>
</evidence>
<dbReference type="Proteomes" id="UP001597196">
    <property type="component" value="Unassembled WGS sequence"/>
</dbReference>
<keyword evidence="2" id="KW-0805">Transcription regulation</keyword>
<evidence type="ECO:0000313" key="7">
    <source>
        <dbReference type="EMBL" id="MFD1429084.1"/>
    </source>
</evidence>
<dbReference type="InterPro" id="IPR013324">
    <property type="entry name" value="RNA_pol_sigma_r3/r4-like"/>
</dbReference>
<comment type="caution">
    <text evidence="7">The sequence shown here is derived from an EMBL/GenBank/DDBJ whole genome shotgun (WGS) entry which is preliminary data.</text>
</comment>
<organism evidence="7 8">
    <name type="scientific">Lacticaseibacillus mingshuiensis</name>
    <dbReference type="NCBI Taxonomy" id="2799574"/>
    <lineage>
        <taxon>Bacteria</taxon>
        <taxon>Bacillati</taxon>
        <taxon>Bacillota</taxon>
        <taxon>Bacilli</taxon>
        <taxon>Lactobacillales</taxon>
        <taxon>Lactobacillaceae</taxon>
        <taxon>Lacticaseibacillus</taxon>
    </lineage>
</organism>
<dbReference type="PANTHER" id="PTHR43133">
    <property type="entry name" value="RNA POLYMERASE ECF-TYPE SIGMA FACTO"/>
    <property type="match status" value="1"/>
</dbReference>
<keyword evidence="4" id="KW-0804">Transcription</keyword>
<comment type="similarity">
    <text evidence="1">Belongs to the sigma-70 factor family. ECF subfamily.</text>
</comment>
<evidence type="ECO:0000256" key="4">
    <source>
        <dbReference type="ARBA" id="ARBA00023163"/>
    </source>
</evidence>
<dbReference type="PANTHER" id="PTHR43133:SF51">
    <property type="entry name" value="RNA POLYMERASE SIGMA FACTOR"/>
    <property type="match status" value="1"/>
</dbReference>
<dbReference type="CDD" id="cd06171">
    <property type="entry name" value="Sigma70_r4"/>
    <property type="match status" value="1"/>
</dbReference>
<dbReference type="Pfam" id="PF04542">
    <property type="entry name" value="Sigma70_r2"/>
    <property type="match status" value="1"/>
</dbReference>
<keyword evidence="3" id="KW-0731">Sigma factor</keyword>
<evidence type="ECO:0000256" key="3">
    <source>
        <dbReference type="ARBA" id="ARBA00023082"/>
    </source>
</evidence>
<dbReference type="Gene3D" id="1.10.10.10">
    <property type="entry name" value="Winged helix-like DNA-binding domain superfamily/Winged helix DNA-binding domain"/>
    <property type="match status" value="1"/>
</dbReference>
<reference evidence="8" key="1">
    <citation type="journal article" date="2019" name="Int. J. Syst. Evol. Microbiol.">
        <title>The Global Catalogue of Microorganisms (GCM) 10K type strain sequencing project: providing services to taxonomists for standard genome sequencing and annotation.</title>
        <authorList>
            <consortium name="The Broad Institute Genomics Platform"/>
            <consortium name="The Broad Institute Genome Sequencing Center for Infectious Disease"/>
            <person name="Wu L."/>
            <person name="Ma J."/>
        </authorList>
    </citation>
    <scope>NUCLEOTIDE SEQUENCE [LARGE SCALE GENOMIC DNA]</scope>
    <source>
        <strain evidence="8">CCM 8980</strain>
    </source>
</reference>
<evidence type="ECO:0000313" key="8">
    <source>
        <dbReference type="Proteomes" id="UP001597196"/>
    </source>
</evidence>
<dbReference type="InterPro" id="IPR013249">
    <property type="entry name" value="RNA_pol_sigma70_r4_t2"/>
</dbReference>
<accession>A0ABW4CGI0</accession>
<dbReference type="SUPFAM" id="SSF88946">
    <property type="entry name" value="Sigma2 domain of RNA polymerase sigma factors"/>
    <property type="match status" value="1"/>
</dbReference>
<dbReference type="InterPro" id="IPR007627">
    <property type="entry name" value="RNA_pol_sigma70_r2"/>
</dbReference>
<dbReference type="InterPro" id="IPR036388">
    <property type="entry name" value="WH-like_DNA-bd_sf"/>
</dbReference>
<dbReference type="InterPro" id="IPR014284">
    <property type="entry name" value="RNA_pol_sigma-70_dom"/>
</dbReference>
<dbReference type="Gene3D" id="1.10.1740.10">
    <property type="match status" value="1"/>
</dbReference>
<gene>
    <name evidence="7" type="ORF">ACFQ4P_02320</name>
</gene>
<keyword evidence="8" id="KW-1185">Reference proteome</keyword>
<name>A0ABW4CGI0_9LACO</name>
<evidence type="ECO:0000259" key="5">
    <source>
        <dbReference type="Pfam" id="PF04542"/>
    </source>
</evidence>
<evidence type="ECO:0000259" key="6">
    <source>
        <dbReference type="Pfam" id="PF08281"/>
    </source>
</evidence>
<dbReference type="Pfam" id="PF08281">
    <property type="entry name" value="Sigma70_r4_2"/>
    <property type="match status" value="1"/>
</dbReference>
<evidence type="ECO:0000256" key="1">
    <source>
        <dbReference type="ARBA" id="ARBA00010641"/>
    </source>
</evidence>
<proteinExistence type="inferred from homology"/>
<dbReference type="EMBL" id="JBHTOC010000002">
    <property type="protein sequence ID" value="MFD1429084.1"/>
    <property type="molecule type" value="Genomic_DNA"/>
</dbReference>
<dbReference type="SUPFAM" id="SSF88659">
    <property type="entry name" value="Sigma3 and sigma4 domains of RNA polymerase sigma factors"/>
    <property type="match status" value="1"/>
</dbReference>
<feature type="domain" description="RNA polymerase sigma factor 70 region 4 type 2" evidence="6">
    <location>
        <begin position="127"/>
        <end position="178"/>
    </location>
</feature>
<dbReference type="InterPro" id="IPR013325">
    <property type="entry name" value="RNA_pol_sigma_r2"/>
</dbReference>
<dbReference type="InterPro" id="IPR039425">
    <property type="entry name" value="RNA_pol_sigma-70-like"/>
</dbReference>
<sequence>MIRLTQSQALPAASSRELRLVTKAIKGDQTVFAALMHAQSAYLVKTAKLYLARDADVQEVIGETTLAALKSIHSLKDPALFRTWLTRIMIRQTYHHYDVNAHEAVDINALPDVPAQIEWASSEQKLDLLAGLRQLNDQYRQVLLLYYYHGLSISEIASVTEQSDNTVKSQLRRGKAQLKAWLGGDYFEG</sequence>
<feature type="domain" description="RNA polymerase sigma-70 region 2" evidence="5">
    <location>
        <begin position="43"/>
        <end position="97"/>
    </location>
</feature>
<dbReference type="NCBIfam" id="TIGR02937">
    <property type="entry name" value="sigma70-ECF"/>
    <property type="match status" value="1"/>
</dbReference>
<dbReference type="RefSeq" id="WP_225877922.1">
    <property type="nucleotide sequence ID" value="NZ_BOLQ01000011.1"/>
</dbReference>